<evidence type="ECO:0000256" key="1">
    <source>
        <dbReference type="SAM" id="MobiDB-lite"/>
    </source>
</evidence>
<organism evidence="2">
    <name type="scientific">bioreactor metagenome</name>
    <dbReference type="NCBI Taxonomy" id="1076179"/>
    <lineage>
        <taxon>unclassified sequences</taxon>
        <taxon>metagenomes</taxon>
        <taxon>ecological metagenomes</taxon>
    </lineage>
</organism>
<accession>A0A645EMH7</accession>
<proteinExistence type="predicted"/>
<sequence length="88" mass="10484">MTSIKTLTNRLKDVKKNPMHHRDIEQHSSYVHSKHRKQTSGQLRLVSHLKKKHFQELRELRGGRLFVLHPTHQDLANEARDKFLRQVS</sequence>
<comment type="caution">
    <text evidence="2">The sequence shown here is derived from an EMBL/GenBank/DDBJ whole genome shotgun (WGS) entry which is preliminary data.</text>
</comment>
<evidence type="ECO:0000313" key="2">
    <source>
        <dbReference type="EMBL" id="MPN03218.1"/>
    </source>
</evidence>
<gene>
    <name evidence="2" type="ORF">SDC9_150444</name>
</gene>
<dbReference type="EMBL" id="VSSQ01049146">
    <property type="protein sequence ID" value="MPN03218.1"/>
    <property type="molecule type" value="Genomic_DNA"/>
</dbReference>
<name>A0A645EMH7_9ZZZZ</name>
<dbReference type="AlphaFoldDB" id="A0A645EMH7"/>
<protein>
    <submittedName>
        <fullName evidence="2">Uncharacterized protein</fullName>
    </submittedName>
</protein>
<feature type="compositionally biased region" description="Basic and acidic residues" evidence="1">
    <location>
        <begin position="17"/>
        <end position="26"/>
    </location>
</feature>
<feature type="region of interest" description="Disordered" evidence="1">
    <location>
        <begin position="17"/>
        <end position="41"/>
    </location>
</feature>
<reference evidence="2" key="1">
    <citation type="submission" date="2019-08" db="EMBL/GenBank/DDBJ databases">
        <authorList>
            <person name="Kucharzyk K."/>
            <person name="Murdoch R.W."/>
            <person name="Higgins S."/>
            <person name="Loffler F."/>
        </authorList>
    </citation>
    <scope>NUCLEOTIDE SEQUENCE</scope>
</reference>